<dbReference type="RefSeq" id="XP_031564208.1">
    <property type="nucleotide sequence ID" value="XM_031708348.1"/>
</dbReference>
<proteinExistence type="predicted"/>
<gene>
    <name evidence="2 3 4" type="primary">LOC116299648</name>
</gene>
<evidence type="ECO:0000313" key="3">
    <source>
        <dbReference type="RefSeq" id="XP_031564207.1"/>
    </source>
</evidence>
<keyword evidence="1" id="KW-1185">Reference proteome</keyword>
<protein>
    <submittedName>
        <fullName evidence="2 3">Uncharacterized protein LOC116299648</fullName>
    </submittedName>
</protein>
<evidence type="ECO:0000313" key="1">
    <source>
        <dbReference type="Proteomes" id="UP000515163"/>
    </source>
</evidence>
<dbReference type="OrthoDB" id="10296164at2759"/>
<dbReference type="AlphaFoldDB" id="A0A6P8IDF1"/>
<reference evidence="2 3" key="1">
    <citation type="submission" date="2025-04" db="UniProtKB">
        <authorList>
            <consortium name="RefSeq"/>
        </authorList>
    </citation>
    <scope>IDENTIFICATION</scope>
    <source>
        <tissue evidence="2 3">Tentacle</tissue>
    </source>
</reference>
<dbReference type="GeneID" id="116299648"/>
<evidence type="ECO:0000313" key="2">
    <source>
        <dbReference type="RefSeq" id="XP_031564206.1"/>
    </source>
</evidence>
<dbReference type="RefSeq" id="XP_031564206.1">
    <property type="nucleotide sequence ID" value="XM_031708346.1"/>
</dbReference>
<name>A0A6P8IDF1_ACTTE</name>
<dbReference type="InterPro" id="IPR045860">
    <property type="entry name" value="Snake_toxin-like_sf"/>
</dbReference>
<dbReference type="KEGG" id="aten:116299648"/>
<organism evidence="1 3">
    <name type="scientific">Actinia tenebrosa</name>
    <name type="common">Australian red waratah sea anemone</name>
    <dbReference type="NCBI Taxonomy" id="6105"/>
    <lineage>
        <taxon>Eukaryota</taxon>
        <taxon>Metazoa</taxon>
        <taxon>Cnidaria</taxon>
        <taxon>Anthozoa</taxon>
        <taxon>Hexacorallia</taxon>
        <taxon>Actiniaria</taxon>
        <taxon>Actiniidae</taxon>
        <taxon>Actinia</taxon>
    </lineage>
</organism>
<dbReference type="RefSeq" id="XP_031564207.1">
    <property type="nucleotide sequence ID" value="XM_031708347.1"/>
</dbReference>
<dbReference type="Proteomes" id="UP000515163">
    <property type="component" value="Unplaced"/>
</dbReference>
<sequence length="235" mass="26225">MDRCIVHRDNNVKDNGVKVTEDVRDCVPAAKCVLSWLYCEALKKHSGSKDRCDSRCCKGNLCNKGKIEPPKYEFFKPSGKNLTCYTCSDFPAGTRLADSPEKTVPRSCTSPIKQICGRFPKMTHVMQDRCITLKVKAVVENKEFDWTYRGCSSIYHCSFTEALWRHELNKTSEEDGTGITYLSGKSSCCHGNLCNSTTDNIRVHSAAITNVEHLSTGLACFLCFVSMAMIKAHIG</sequence>
<dbReference type="Gene3D" id="2.10.60.10">
    <property type="entry name" value="CD59"/>
    <property type="match status" value="1"/>
</dbReference>
<evidence type="ECO:0000313" key="4">
    <source>
        <dbReference type="RefSeq" id="XP_031564208.1"/>
    </source>
</evidence>
<accession>A0A6P8IDF1</accession>